<proteinExistence type="predicted"/>
<evidence type="ECO:0000259" key="6">
    <source>
        <dbReference type="Pfam" id="PF18085"/>
    </source>
</evidence>
<keyword evidence="2" id="KW-0547">Nucleotide-binding</keyword>
<evidence type="ECO:0000256" key="3">
    <source>
        <dbReference type="ARBA" id="ARBA00022777"/>
    </source>
</evidence>
<evidence type="ECO:0000256" key="1">
    <source>
        <dbReference type="ARBA" id="ARBA00022679"/>
    </source>
</evidence>
<dbReference type="GO" id="GO:0005524">
    <property type="term" value="F:ATP binding"/>
    <property type="evidence" value="ECO:0007669"/>
    <property type="project" value="UniProtKB-KW"/>
</dbReference>
<organism evidence="7 8">
    <name type="scientific">Brevibacterium yomogidense</name>
    <dbReference type="NCBI Taxonomy" id="946573"/>
    <lineage>
        <taxon>Bacteria</taxon>
        <taxon>Bacillati</taxon>
        <taxon>Actinomycetota</taxon>
        <taxon>Actinomycetes</taxon>
        <taxon>Micrococcales</taxon>
        <taxon>Brevibacteriaceae</taxon>
        <taxon>Brevibacterium</taxon>
    </lineage>
</organism>
<feature type="compositionally biased region" description="Low complexity" evidence="5">
    <location>
        <begin position="619"/>
        <end position="633"/>
    </location>
</feature>
<evidence type="ECO:0000313" key="8">
    <source>
        <dbReference type="Proteomes" id="UP000196581"/>
    </source>
</evidence>
<feature type="region of interest" description="Disordered" evidence="5">
    <location>
        <begin position="516"/>
        <end position="555"/>
    </location>
</feature>
<gene>
    <name evidence="7" type="ORF">FM105_00125</name>
</gene>
<accession>A0A1X6WTD6</accession>
<evidence type="ECO:0000313" key="7">
    <source>
        <dbReference type="EMBL" id="SLM88348.1"/>
    </source>
</evidence>
<protein>
    <recommendedName>
        <fullName evidence="6">Maltokinase N-terminal cap domain-containing protein</fullName>
    </recommendedName>
</protein>
<keyword evidence="1" id="KW-0808">Transferase</keyword>
<dbReference type="EMBL" id="FWFF01000001">
    <property type="protein sequence ID" value="SLM88348.1"/>
    <property type="molecule type" value="Genomic_DNA"/>
</dbReference>
<reference evidence="8" key="1">
    <citation type="submission" date="2017-02" db="EMBL/GenBank/DDBJ databases">
        <authorList>
            <person name="Dridi B."/>
        </authorList>
    </citation>
    <scope>NUCLEOTIDE SEQUENCE [LARGE SCALE GENOMIC DNA]</scope>
    <source>
        <strain evidence="8">B Co 03.10</strain>
    </source>
</reference>
<feature type="region of interest" description="Disordered" evidence="5">
    <location>
        <begin position="139"/>
        <end position="162"/>
    </location>
</feature>
<feature type="compositionally biased region" description="Basic and acidic residues" evidence="5">
    <location>
        <begin position="570"/>
        <end position="582"/>
    </location>
</feature>
<feature type="compositionally biased region" description="Acidic residues" evidence="5">
    <location>
        <begin position="604"/>
        <end position="618"/>
    </location>
</feature>
<dbReference type="Pfam" id="PF18085">
    <property type="entry name" value="Mak_N_cap"/>
    <property type="match status" value="1"/>
</dbReference>
<evidence type="ECO:0000256" key="4">
    <source>
        <dbReference type="ARBA" id="ARBA00022840"/>
    </source>
</evidence>
<keyword evidence="8" id="KW-1185">Reference proteome</keyword>
<keyword evidence="4" id="KW-0067">ATP-binding</keyword>
<feature type="compositionally biased region" description="Basic and acidic residues" evidence="5">
    <location>
        <begin position="723"/>
        <end position="732"/>
    </location>
</feature>
<feature type="compositionally biased region" description="Low complexity" evidence="5">
    <location>
        <begin position="528"/>
        <end position="548"/>
    </location>
</feature>
<feature type="compositionally biased region" description="Acidic residues" evidence="5">
    <location>
        <begin position="634"/>
        <end position="645"/>
    </location>
</feature>
<sequence>MAISSDLERLLARWLPRQRWMPALGGSVGEEPDITPLSVARIAEVSDDDAGTVQCLLVVLTVRGPRRHTRLCVPLSIRTVEDYSLRSHLVGVVDDLLLGKSYVYDGAADPVFVLALADAIVDGHATADEQLQTFRAGDELPDADPEQARGSAPEPDASLLERASEHRFRRTDGLGSESRVEIDGPAGVFALTILREIGAVNPPAVRYPLALTAGESASVHPAVGWSQTRWFDDTDLTTIAAPFALLSHALPASRRAWRAAVETALQVDSGSVGSFNRQASTLGTVVGGLHVDLGTEFGRVRSEGEPTRRLIRKWRERIDWAISRAPGALGSMEQRLREHADSLDDIDSLGPLQRIHGELTLDHITVGTAEGPRVISFAVIPDEPRPVEIDLVAMLRSIDYAAGYAWLQRTGSLAEGEPRIRALAIQGLEDTELRDDYLAAPEHLWCRQTANSFLSGYGHALGETKSVTDPLLRAALIDRLLVEVVSEMRDRPAWLIVPLAALAATLGDSHQAELSVGGRSVDAGPAVEGSDSEGSASEDMFGSPAGAAPDDDGAAGDVSIAEVAEGADILPRRSAVEDDRIGTRRHRSAEGSTEGSTERSTEESTNEFAEEPAEEAPAAEEAPLSEDVTAVEDATAEDAATDELADVTVVTEEPTEDEWAAKFSVPPKPDRLPPGMTLSSPAKAGDSDEDQDEDQGEDLDADEALDEDGAGEDEPDSAVPPRSARDSRGVAD</sequence>
<evidence type="ECO:0000256" key="2">
    <source>
        <dbReference type="ARBA" id="ARBA00022741"/>
    </source>
</evidence>
<feature type="domain" description="Maltokinase N-terminal cap" evidence="6">
    <location>
        <begin position="14"/>
        <end position="109"/>
    </location>
</feature>
<dbReference type="AlphaFoldDB" id="A0A1X6WTD6"/>
<dbReference type="Proteomes" id="UP000196581">
    <property type="component" value="Unassembled WGS sequence"/>
</dbReference>
<keyword evidence="3" id="KW-0418">Kinase</keyword>
<name>A0A1X6WTD6_9MICO</name>
<feature type="region of interest" description="Disordered" evidence="5">
    <location>
        <begin position="570"/>
        <end position="732"/>
    </location>
</feature>
<feature type="compositionally biased region" description="Acidic residues" evidence="5">
    <location>
        <begin position="687"/>
        <end position="716"/>
    </location>
</feature>
<dbReference type="RefSeq" id="WP_087002903.1">
    <property type="nucleotide sequence ID" value="NZ_FWFF01000001.1"/>
</dbReference>
<dbReference type="Gene3D" id="3.90.1200.10">
    <property type="match status" value="1"/>
</dbReference>
<evidence type="ECO:0000256" key="5">
    <source>
        <dbReference type="SAM" id="MobiDB-lite"/>
    </source>
</evidence>
<dbReference type="GO" id="GO:0016301">
    <property type="term" value="F:kinase activity"/>
    <property type="evidence" value="ECO:0007669"/>
    <property type="project" value="UniProtKB-KW"/>
</dbReference>
<dbReference type="InterPro" id="IPR040999">
    <property type="entry name" value="Mak_N_cap"/>
</dbReference>